<evidence type="ECO:0000313" key="2">
    <source>
        <dbReference type="EMBL" id="MCL1126988.1"/>
    </source>
</evidence>
<evidence type="ECO:0000256" key="1">
    <source>
        <dbReference type="SAM" id="SignalP"/>
    </source>
</evidence>
<feature type="signal peptide" evidence="1">
    <location>
        <begin position="1"/>
        <end position="19"/>
    </location>
</feature>
<feature type="chain" id="PRO_5046034362" evidence="1">
    <location>
        <begin position="20"/>
        <end position="289"/>
    </location>
</feature>
<keyword evidence="1" id="KW-0732">Signal</keyword>
<reference evidence="2 3" key="1">
    <citation type="submission" date="2022-01" db="EMBL/GenBank/DDBJ databases">
        <title>Whole genome-based taxonomy of the Shewanellaceae.</title>
        <authorList>
            <person name="Martin-Rodriguez A.J."/>
        </authorList>
    </citation>
    <scope>NUCLEOTIDE SEQUENCE [LARGE SCALE GENOMIC DNA]</scope>
    <source>
        <strain evidence="2 3">DSM 17177</strain>
    </source>
</reference>
<proteinExistence type="predicted"/>
<name>A0ABT0LH01_9GAMM</name>
<dbReference type="PANTHER" id="PTHR34700:SF8">
    <property type="entry name" value="POTASSIUM BINDING PROTEIN KBP"/>
    <property type="match status" value="1"/>
</dbReference>
<comment type="caution">
    <text evidence="2">The sequence shown here is derived from an EMBL/GenBank/DDBJ whole genome shotgun (WGS) entry which is preliminary data.</text>
</comment>
<protein>
    <submittedName>
        <fullName evidence="2">Peptidoglycan-binding protein LysM</fullName>
    </submittedName>
</protein>
<sequence>MKGLLYFILFIFMSAFVNAAPSANKPLIEFKPKARVIPKQASVSALDLALIQPYLSQNLIVSLDWFDAQPLIIGSDDISGLYRERDVIYINGILPEGALLGIYQKGREFDLASPQYIEQEILLAASGLVIESNYISKVKVLSSFKEVQLGDRVLMRGSPLLMSAYFTPTMTRLNTIAFIMASATEATAMGAMDVVYVNQGKSQGLEVGHLLSIFGDGDPVTLTEEGVPVMLSEGTAFDNMMANFNWDPVFITPQVYHGELMIFKVFEEMSFGIIMENERPIRVGDSVGL</sequence>
<keyword evidence="3" id="KW-1185">Reference proteome</keyword>
<gene>
    <name evidence="2" type="ORF">L2764_21540</name>
</gene>
<accession>A0ABT0LH01</accession>
<organism evidence="2 3">
    <name type="scientific">Shewanella surugensis</name>
    <dbReference type="NCBI Taxonomy" id="212020"/>
    <lineage>
        <taxon>Bacteria</taxon>
        <taxon>Pseudomonadati</taxon>
        <taxon>Pseudomonadota</taxon>
        <taxon>Gammaproteobacteria</taxon>
        <taxon>Alteromonadales</taxon>
        <taxon>Shewanellaceae</taxon>
        <taxon>Shewanella</taxon>
    </lineage>
</organism>
<dbReference type="EMBL" id="JAKIKS010000120">
    <property type="protein sequence ID" value="MCL1126988.1"/>
    <property type="molecule type" value="Genomic_DNA"/>
</dbReference>
<evidence type="ECO:0000313" key="3">
    <source>
        <dbReference type="Proteomes" id="UP001203423"/>
    </source>
</evidence>
<dbReference type="InterPro" id="IPR052196">
    <property type="entry name" value="Bact_Kbp"/>
</dbReference>
<dbReference type="RefSeq" id="WP_248942397.1">
    <property type="nucleotide sequence ID" value="NZ_JAKIKS010000120.1"/>
</dbReference>
<dbReference type="PANTHER" id="PTHR34700">
    <property type="entry name" value="POTASSIUM BINDING PROTEIN KBP"/>
    <property type="match status" value="1"/>
</dbReference>
<dbReference type="Proteomes" id="UP001203423">
    <property type="component" value="Unassembled WGS sequence"/>
</dbReference>